<dbReference type="Gene3D" id="3.40.30.10">
    <property type="entry name" value="Glutaredoxin"/>
    <property type="match status" value="1"/>
</dbReference>
<evidence type="ECO:0000256" key="2">
    <source>
        <dbReference type="SAM" id="Phobius"/>
    </source>
</evidence>
<proteinExistence type="predicted"/>
<sequence length="309" mass="33207">MSSNQPRQTKAQRREAARLKAKELREASARRERRNTIARRSFIGVAGLGVTGGLGYLVYRGVEAKNGTKDNKASSKFPAPSEGLATAKANQSGIPKQVLSDASWTYGEGSTLDTVAAAAPILDIYFDYSCPHCAEFDVLHTQEINQLLSGKKITLALHPAKILDQEWTSAVMNAMGVVLDEAPAQSLSFHGAAFEILAQAIQTKSQKNMTVEGLVAAATKVNVPKEVSDKFKAAIDSDKYGKWVKLGTEAFAARDLQSTPTIFFKGEKVDLSKLQTQTSLTELVAAATPTAQPSQQASQQPSPQPTQQG</sequence>
<gene>
    <name evidence="4" type="ORF">BKH27_10515</name>
</gene>
<evidence type="ECO:0000313" key="4">
    <source>
        <dbReference type="EMBL" id="OLO51965.1"/>
    </source>
</evidence>
<organism evidence="4 5">
    <name type="scientific">Actinomyces oris</name>
    <dbReference type="NCBI Taxonomy" id="544580"/>
    <lineage>
        <taxon>Bacteria</taxon>
        <taxon>Bacillati</taxon>
        <taxon>Actinomycetota</taxon>
        <taxon>Actinomycetes</taxon>
        <taxon>Actinomycetales</taxon>
        <taxon>Actinomycetaceae</taxon>
        <taxon>Actinomyces</taxon>
    </lineage>
</organism>
<feature type="transmembrane region" description="Helical" evidence="2">
    <location>
        <begin position="41"/>
        <end position="59"/>
    </location>
</feature>
<keyword evidence="2" id="KW-0472">Membrane</keyword>
<feature type="compositionally biased region" description="Basic and acidic residues" evidence="1">
    <location>
        <begin position="12"/>
        <end position="30"/>
    </location>
</feature>
<feature type="region of interest" description="Disordered" evidence="1">
    <location>
        <begin position="68"/>
        <end position="90"/>
    </location>
</feature>
<evidence type="ECO:0000313" key="5">
    <source>
        <dbReference type="Proteomes" id="UP000185772"/>
    </source>
</evidence>
<feature type="region of interest" description="Disordered" evidence="1">
    <location>
        <begin position="1"/>
        <end position="32"/>
    </location>
</feature>
<keyword evidence="2" id="KW-0812">Transmembrane</keyword>
<dbReference type="Pfam" id="PF13462">
    <property type="entry name" value="Thioredoxin_4"/>
    <property type="match status" value="1"/>
</dbReference>
<feature type="domain" description="Thioredoxin-like fold" evidence="3">
    <location>
        <begin position="117"/>
        <end position="272"/>
    </location>
</feature>
<dbReference type="Proteomes" id="UP000185772">
    <property type="component" value="Unassembled WGS sequence"/>
</dbReference>
<dbReference type="InterPro" id="IPR036249">
    <property type="entry name" value="Thioredoxin-like_sf"/>
</dbReference>
<dbReference type="InterPro" id="IPR012336">
    <property type="entry name" value="Thioredoxin-like_fold"/>
</dbReference>
<name>A0A1Q8VV29_9ACTO</name>
<evidence type="ECO:0000259" key="3">
    <source>
        <dbReference type="Pfam" id="PF13462"/>
    </source>
</evidence>
<evidence type="ECO:0000256" key="1">
    <source>
        <dbReference type="SAM" id="MobiDB-lite"/>
    </source>
</evidence>
<feature type="region of interest" description="Disordered" evidence="1">
    <location>
        <begin position="287"/>
        <end position="309"/>
    </location>
</feature>
<keyword evidence="2" id="KW-1133">Transmembrane helix</keyword>
<dbReference type="RefSeq" id="WP_070658316.1">
    <property type="nucleotide sequence ID" value="NZ_MSKM01000043.1"/>
</dbReference>
<dbReference type="SUPFAM" id="SSF52833">
    <property type="entry name" value="Thioredoxin-like"/>
    <property type="match status" value="1"/>
</dbReference>
<protein>
    <submittedName>
        <fullName evidence="4">Disulfide bond formation protein DsbA</fullName>
    </submittedName>
</protein>
<reference evidence="4 5" key="1">
    <citation type="submission" date="2016-12" db="EMBL/GenBank/DDBJ databases">
        <title>Genomic comparison of strains in the 'Actinomyces naeslundii' group.</title>
        <authorList>
            <person name="Mughal S.R."/>
            <person name="Do T."/>
            <person name="Gilbert S.C."/>
            <person name="Witherden E.A."/>
            <person name="Didelot X."/>
            <person name="Beighton D."/>
        </authorList>
    </citation>
    <scope>NUCLEOTIDE SEQUENCE [LARGE SCALE GENOMIC DNA]</scope>
    <source>
        <strain evidence="4 5">MMRCO6-1</strain>
    </source>
</reference>
<dbReference type="EMBL" id="MSKM01000043">
    <property type="protein sequence ID" value="OLO51965.1"/>
    <property type="molecule type" value="Genomic_DNA"/>
</dbReference>
<dbReference type="AlphaFoldDB" id="A0A1Q8VV29"/>
<comment type="caution">
    <text evidence="4">The sequence shown here is derived from an EMBL/GenBank/DDBJ whole genome shotgun (WGS) entry which is preliminary data.</text>
</comment>
<accession>A0A1Q8VV29</accession>